<feature type="domain" description="UBC core" evidence="5">
    <location>
        <begin position="963"/>
        <end position="1126"/>
    </location>
</feature>
<dbReference type="InterPro" id="IPR000608">
    <property type="entry name" value="UBC"/>
</dbReference>
<evidence type="ECO:0000259" key="5">
    <source>
        <dbReference type="PROSITE" id="PS50127"/>
    </source>
</evidence>
<dbReference type="PANTHER" id="PTHR46116:SF39">
    <property type="entry name" value="BACULOVIRAL IAP REPEAT-CONTAINING PROTEIN 6"/>
    <property type="match status" value="1"/>
</dbReference>
<dbReference type="EMBL" id="MK072475">
    <property type="protein sequence ID" value="AYV85775.1"/>
    <property type="molecule type" value="Genomic_DNA"/>
</dbReference>
<evidence type="ECO:0000256" key="1">
    <source>
        <dbReference type="ARBA" id="ARBA00004906"/>
    </source>
</evidence>
<dbReference type="Gene3D" id="3.10.110.10">
    <property type="entry name" value="Ubiquitin Conjugating Enzyme"/>
    <property type="match status" value="2"/>
</dbReference>
<dbReference type="SUPFAM" id="SSF54495">
    <property type="entry name" value="UBC-like"/>
    <property type="match status" value="2"/>
</dbReference>
<dbReference type="InterPro" id="IPR016135">
    <property type="entry name" value="UBQ-conjugating_enzyme/RWD"/>
</dbReference>
<evidence type="ECO:0000256" key="3">
    <source>
        <dbReference type="ARBA" id="ARBA00022679"/>
    </source>
</evidence>
<evidence type="ECO:0000256" key="2">
    <source>
        <dbReference type="ARBA" id="ARBA00012486"/>
    </source>
</evidence>
<dbReference type="SMART" id="SM00212">
    <property type="entry name" value="UBCc"/>
    <property type="match status" value="1"/>
</dbReference>
<dbReference type="CDD" id="cd23810">
    <property type="entry name" value="UBCc_BIRC6"/>
    <property type="match status" value="1"/>
</dbReference>
<proteinExistence type="predicted"/>
<keyword evidence="3" id="KW-0808">Transferase</keyword>
<sequence>MNKNTPKNNSLKFQNIVKDKKTAKEELDDWISKNTDSDVKFVSYDENIITLSMGIGDKNHIIEIVHPKSYPNIKKGFSCREISVIGLAPLNIIPKIKEQFDDKILSVERVLSHLVSMFNKYKSKKIENYPNLKQNSVPHVIFENDKQNDNSSNTEFNIMTSIPESIEMINKMLNENEENDKKFIMLQNEFEKDISEINPIRFNEQDFQEICVQPTESTELTKHELSIDPVGSGEKDFMDTVVQPGILQSAMDPVDPVNCQNSENLIDAISQTVKDIFNEFSENIETNPTNPTNQIKIVETFDFETSDKENGGEYNVMDMINKKLVENISQQINEIVPNLEETKSEIVSDEQIDTTTTYSSSKIFAQNSEKILTNSDFDEFVTKQNKILNKKYPNMGEDEIMDIIQQKWNKNKSKNEAKLPVTSTVPVLKKNKILPKKISINKVNKVNKINKLNDLLVGKPKKPETTDKTIDKTTDDEIDFFDSGDSCGLYLDLSKYTKTKKLPFDMDKLFENAKKLQEEMDFGNSSKVKKTFNPNSAIRVIINEFKKVYLLGLRNHYNLSPINDNVYYLKLKFNKEFFDSSSKIYNDIDVYNKDVEITIQIDSKLYPFYPPRVKLISPRLNNYMNGRIATMDCLLLSKWNPLYNIETIINCFRDLMNKYAEIDPTLENYNDLENDLIELSLLSEIPPRINTFLAVDSFEDLKTNSVQQDKSKKTAKKYWASGTGYGHSGLSTWNVKSTTDAQKERDKQLYKCVKNITKHLTKIIINNVNVDAVGIIKNSCYIPFLRSIFYGNNMLELLKNPTQFESILDSLRIMTKKFIPIFGLKDGENKSLFEIFTELNDDCKTHLKTIEKLVDKNNMTNANKKEFDLLSNFINFYKKLQQQIKMYDQNSNDPPNSLCLSQNVQNVQNVQNGQINRQVLREIYKIELKDELCKEYDNMNLNAFNKLINGSDAKVVSNQLVMQISKEISSNMKSMPLEFESSIFYRYNSLDIKYHEFIITGPEGTPYDSGCFHFRMYCPSNYPNKNPAVNIYTTGNGSVSFNPNLYSNGKVCLSLLGTWSADTGEKWIPGTSTMLQIMVSIQSLVLIPYPYFNEPGSESSQNTENGMNYAKQYNHDIRLNCMKWAMVDMIKNPTKGFENAILTHFKLKAEYIKEMCREWISDSASSNSKLISDFKSAYIELCKELDKLTNKTGTGSDDAVQTITASPKKNRTRKTFAKKKIFVN</sequence>
<organism evidence="6">
    <name type="scientific">Satyrvirus sp</name>
    <dbReference type="NCBI Taxonomy" id="2487771"/>
    <lineage>
        <taxon>Viruses</taxon>
        <taxon>Varidnaviria</taxon>
        <taxon>Bamfordvirae</taxon>
        <taxon>Nucleocytoviricota</taxon>
        <taxon>Megaviricetes</taxon>
        <taxon>Imitervirales</taxon>
        <taxon>Mimiviridae</taxon>
        <taxon>Megamimivirinae</taxon>
    </lineage>
</organism>
<dbReference type="EC" id="2.3.2.23" evidence="2"/>
<dbReference type="GO" id="GO:0061631">
    <property type="term" value="F:ubiquitin conjugating enzyme activity"/>
    <property type="evidence" value="ECO:0007669"/>
    <property type="project" value="UniProtKB-EC"/>
</dbReference>
<dbReference type="UniPathway" id="UPA00143"/>
<keyword evidence="4" id="KW-0833">Ubl conjugation pathway</keyword>
<evidence type="ECO:0000313" key="6">
    <source>
        <dbReference type="EMBL" id="AYV85775.1"/>
    </source>
</evidence>
<dbReference type="PROSITE" id="PS50127">
    <property type="entry name" value="UBC_2"/>
    <property type="match status" value="1"/>
</dbReference>
<dbReference type="Pfam" id="PF00179">
    <property type="entry name" value="UQ_con"/>
    <property type="match status" value="1"/>
</dbReference>
<evidence type="ECO:0000256" key="4">
    <source>
        <dbReference type="ARBA" id="ARBA00022786"/>
    </source>
</evidence>
<comment type="pathway">
    <text evidence="1">Protein modification; protein ubiquitination.</text>
</comment>
<accession>A0A3G5AEY2</accession>
<protein>
    <recommendedName>
        <fullName evidence="2">E2 ubiquitin-conjugating enzyme</fullName>
        <ecNumber evidence="2">2.3.2.23</ecNumber>
    </recommendedName>
</protein>
<name>A0A3G5AEY2_9VIRU</name>
<gene>
    <name evidence="6" type="ORF">Satyrvirus39_3</name>
</gene>
<dbReference type="PANTHER" id="PTHR46116">
    <property type="entry name" value="(E3-INDEPENDENT) E2 UBIQUITIN-CONJUGATING ENZYME"/>
    <property type="match status" value="1"/>
</dbReference>
<dbReference type="GO" id="GO:0016567">
    <property type="term" value="P:protein ubiquitination"/>
    <property type="evidence" value="ECO:0007669"/>
    <property type="project" value="UniProtKB-UniPathway"/>
</dbReference>
<reference evidence="6" key="1">
    <citation type="submission" date="2018-10" db="EMBL/GenBank/DDBJ databases">
        <title>Hidden diversity of soil giant viruses.</title>
        <authorList>
            <person name="Schulz F."/>
            <person name="Alteio L."/>
            <person name="Goudeau D."/>
            <person name="Ryan E.M."/>
            <person name="Malmstrom R.R."/>
            <person name="Blanchard J."/>
            <person name="Woyke T."/>
        </authorList>
    </citation>
    <scope>NUCLEOTIDE SEQUENCE</scope>
    <source>
        <strain evidence="6">SAV1</strain>
    </source>
</reference>
<dbReference type="CDD" id="cd23802">
    <property type="entry name" value="UBCc_UBE2Q"/>
    <property type="match status" value="1"/>
</dbReference>